<evidence type="ECO:0000313" key="3">
    <source>
        <dbReference type="EMBL" id="MBB6429335.1"/>
    </source>
</evidence>
<comment type="caution">
    <text evidence="3">The sequence shown here is derived from an EMBL/GenBank/DDBJ whole genome shotgun (WGS) entry which is preliminary data.</text>
</comment>
<organism evidence="3 4">
    <name type="scientific">Algisphaera agarilytica</name>
    <dbReference type="NCBI Taxonomy" id="1385975"/>
    <lineage>
        <taxon>Bacteria</taxon>
        <taxon>Pseudomonadati</taxon>
        <taxon>Planctomycetota</taxon>
        <taxon>Phycisphaerae</taxon>
        <taxon>Phycisphaerales</taxon>
        <taxon>Phycisphaeraceae</taxon>
        <taxon>Algisphaera</taxon>
    </lineage>
</organism>
<reference evidence="3 4" key="1">
    <citation type="submission" date="2020-08" db="EMBL/GenBank/DDBJ databases">
        <title>Genomic Encyclopedia of Type Strains, Phase IV (KMG-IV): sequencing the most valuable type-strain genomes for metagenomic binning, comparative biology and taxonomic classification.</title>
        <authorList>
            <person name="Goeker M."/>
        </authorList>
    </citation>
    <scope>NUCLEOTIDE SEQUENCE [LARGE SCALE GENOMIC DNA]</scope>
    <source>
        <strain evidence="3 4">DSM 103725</strain>
    </source>
</reference>
<gene>
    <name evidence="3" type="ORF">HNQ40_001141</name>
</gene>
<keyword evidence="4" id="KW-1185">Reference proteome</keyword>
<feature type="compositionally biased region" description="Acidic residues" evidence="1">
    <location>
        <begin position="390"/>
        <end position="423"/>
    </location>
</feature>
<evidence type="ECO:0000313" key="4">
    <source>
        <dbReference type="Proteomes" id="UP000541810"/>
    </source>
</evidence>
<dbReference type="EMBL" id="JACHGY010000001">
    <property type="protein sequence ID" value="MBB6429335.1"/>
    <property type="molecule type" value="Genomic_DNA"/>
</dbReference>
<feature type="compositionally biased region" description="Acidic residues" evidence="1">
    <location>
        <begin position="220"/>
        <end position="229"/>
    </location>
</feature>
<feature type="compositionally biased region" description="Acidic residues" evidence="1">
    <location>
        <begin position="187"/>
        <end position="197"/>
    </location>
</feature>
<feature type="transmembrane region" description="Helical" evidence="2">
    <location>
        <begin position="488"/>
        <end position="509"/>
    </location>
</feature>
<dbReference type="RefSeq" id="WP_184676919.1">
    <property type="nucleotide sequence ID" value="NZ_JACHGY010000001.1"/>
</dbReference>
<keyword evidence="2" id="KW-0812">Transmembrane</keyword>
<keyword evidence="2" id="KW-1133">Transmembrane helix</keyword>
<proteinExistence type="predicted"/>
<evidence type="ECO:0000256" key="2">
    <source>
        <dbReference type="SAM" id="Phobius"/>
    </source>
</evidence>
<keyword evidence="2" id="KW-0472">Membrane</keyword>
<sequence>MTDVPPQTQDDSPDDMAAQLESLLEQVQSGDAPGEQDEASAATAVAESEFEEEFGMSEETEALTSQIDALMAQVSGVDEKDEAPEDTANDQVIADGPADVEAALDGVQGAFDAVQDVIAEIEEAEEAEAQAIEEIQSAPQTDANDEPAAPTRAELDAQEDDLAAQVQSLLDEAQAEEAAGFVSPEEVINEYQDEPTAEETAGPIDDQDLEGHFHATVDDVIAETQDEPEAVAPQPVAASPEPQAQAVEPEPTPEPTPTAEATEASADDPPLIEQIDTLLADHAEDAISGEFESVDELLGVGSTPEADSSETEEAIAPEDDAEEADDLGGDFQSMEDLLGNPDEASEPEAEAAAKKPTREEMSVELDQLDGLFAAPTAIAEPDPAPPAEEATPEEEPAEDDDVTSGFESLDDLLDAPPPTEEERDGAPPAAADSTPAEKQAGSAESGLKLTLKLALFKAAAVFLLGWTLWACAIVNQPLDKLPEQIKQTVGWVALAVVGPAMLLITYGLFLG</sequence>
<protein>
    <submittedName>
        <fullName evidence="3">Uncharacterized protein</fullName>
    </submittedName>
</protein>
<name>A0A7X0H4Z8_9BACT</name>
<feature type="compositionally biased region" description="Low complexity" evidence="1">
    <location>
        <begin position="230"/>
        <end position="249"/>
    </location>
</feature>
<evidence type="ECO:0000256" key="1">
    <source>
        <dbReference type="SAM" id="MobiDB-lite"/>
    </source>
</evidence>
<feature type="transmembrane region" description="Helical" evidence="2">
    <location>
        <begin position="454"/>
        <end position="476"/>
    </location>
</feature>
<dbReference type="Proteomes" id="UP000541810">
    <property type="component" value="Unassembled WGS sequence"/>
</dbReference>
<feature type="compositionally biased region" description="Acidic residues" evidence="1">
    <location>
        <begin position="307"/>
        <end position="328"/>
    </location>
</feature>
<accession>A0A7X0H4Z8</accession>
<dbReference type="AlphaFoldDB" id="A0A7X0H4Z8"/>
<feature type="compositionally biased region" description="Basic and acidic residues" evidence="1">
    <location>
        <begin position="351"/>
        <end position="361"/>
    </location>
</feature>
<feature type="compositionally biased region" description="Low complexity" evidence="1">
    <location>
        <begin position="257"/>
        <end position="269"/>
    </location>
</feature>
<feature type="region of interest" description="Disordered" evidence="1">
    <location>
        <begin position="126"/>
        <end position="441"/>
    </location>
</feature>